<dbReference type="Gene3D" id="3.40.50.1820">
    <property type="entry name" value="alpha/beta hydrolase"/>
    <property type="match status" value="1"/>
</dbReference>
<dbReference type="InterPro" id="IPR029058">
    <property type="entry name" value="AB_hydrolase_fold"/>
</dbReference>
<evidence type="ECO:0000313" key="3">
    <source>
        <dbReference type="Proteomes" id="UP001595799"/>
    </source>
</evidence>
<gene>
    <name evidence="2" type="ORF">ACFOW6_07915</name>
</gene>
<comment type="caution">
    <text evidence="2">The sequence shown here is derived from an EMBL/GenBank/DDBJ whole genome shotgun (WGS) entry which is preliminary data.</text>
</comment>
<dbReference type="EMBL" id="JBHSCW010000003">
    <property type="protein sequence ID" value="MFC4351465.1"/>
    <property type="molecule type" value="Genomic_DNA"/>
</dbReference>
<dbReference type="PANTHER" id="PTHR43194:SF2">
    <property type="entry name" value="PEROXISOMAL MEMBRANE PROTEIN LPX1"/>
    <property type="match status" value="1"/>
</dbReference>
<dbReference type="RefSeq" id="WP_382421796.1">
    <property type="nucleotide sequence ID" value="NZ_JBHSCW010000003.1"/>
</dbReference>
<dbReference type="InterPro" id="IPR050228">
    <property type="entry name" value="Carboxylesterase_BioH"/>
</dbReference>
<dbReference type="Proteomes" id="UP001595799">
    <property type="component" value="Unassembled WGS sequence"/>
</dbReference>
<sequence length="251" mass="27570">MAVCVHGLTRTGRDFDALASHLLEEGWASACPDIVGRGLSDWLSEASDYGLPQYVSDMVALLARLDVEEVDWIGTSMGGLLGLLLAAQPGTPIRRLVLNDVGPFVPSEALDAIAGYLGHVGPWADIAEAEQVLRRVHSGFGPLDDDQWRHIAETSTRRSEDGQLRFHYDPSIAQAFTDPLQDIDLWPQWKRISRPTLVLRGEESSLLTAETLRQMEKSGPQAESVTISGCGHAPSLMDRSQMEIISEWLGR</sequence>
<proteinExistence type="predicted"/>
<dbReference type="SUPFAM" id="SSF53474">
    <property type="entry name" value="alpha/beta-Hydrolases"/>
    <property type="match status" value="1"/>
</dbReference>
<reference evidence="3" key="1">
    <citation type="journal article" date="2019" name="Int. J. Syst. Evol. Microbiol.">
        <title>The Global Catalogue of Microorganisms (GCM) 10K type strain sequencing project: providing services to taxonomists for standard genome sequencing and annotation.</title>
        <authorList>
            <consortium name="The Broad Institute Genomics Platform"/>
            <consortium name="The Broad Institute Genome Sequencing Center for Infectious Disease"/>
            <person name="Wu L."/>
            <person name="Ma J."/>
        </authorList>
    </citation>
    <scope>NUCLEOTIDE SEQUENCE [LARGE SCALE GENOMIC DNA]</scope>
    <source>
        <strain evidence="3">CECT 8472</strain>
    </source>
</reference>
<accession>A0ABV8UKP7</accession>
<keyword evidence="2" id="KW-0378">Hydrolase</keyword>
<dbReference type="InterPro" id="IPR000073">
    <property type="entry name" value="AB_hydrolase_1"/>
</dbReference>
<dbReference type="GO" id="GO:0016787">
    <property type="term" value="F:hydrolase activity"/>
    <property type="evidence" value="ECO:0007669"/>
    <property type="project" value="UniProtKB-KW"/>
</dbReference>
<keyword evidence="3" id="KW-1185">Reference proteome</keyword>
<evidence type="ECO:0000259" key="1">
    <source>
        <dbReference type="Pfam" id="PF00561"/>
    </source>
</evidence>
<protein>
    <submittedName>
        <fullName evidence="2">Alpha/beta fold hydrolase</fullName>
    </submittedName>
</protein>
<dbReference type="PANTHER" id="PTHR43194">
    <property type="entry name" value="HYDROLASE ALPHA/BETA FOLD FAMILY"/>
    <property type="match status" value="1"/>
</dbReference>
<organism evidence="2 3">
    <name type="scientific">Fodinicurvata halophila</name>
    <dbReference type="NCBI Taxonomy" id="1419723"/>
    <lineage>
        <taxon>Bacteria</taxon>
        <taxon>Pseudomonadati</taxon>
        <taxon>Pseudomonadota</taxon>
        <taxon>Alphaproteobacteria</taxon>
        <taxon>Rhodospirillales</taxon>
        <taxon>Rhodovibrionaceae</taxon>
        <taxon>Fodinicurvata</taxon>
    </lineage>
</organism>
<dbReference type="Pfam" id="PF00561">
    <property type="entry name" value="Abhydrolase_1"/>
    <property type="match status" value="1"/>
</dbReference>
<evidence type="ECO:0000313" key="2">
    <source>
        <dbReference type="EMBL" id="MFC4351465.1"/>
    </source>
</evidence>
<feature type="domain" description="AB hydrolase-1" evidence="1">
    <location>
        <begin position="3"/>
        <end position="234"/>
    </location>
</feature>
<name>A0ABV8UKP7_9PROT</name>